<evidence type="ECO:0000256" key="4">
    <source>
        <dbReference type="SAM" id="MobiDB-lite"/>
    </source>
</evidence>
<evidence type="ECO:0000256" key="3">
    <source>
        <dbReference type="SAM" id="Coils"/>
    </source>
</evidence>
<dbReference type="AlphaFoldDB" id="A0A2H9TMQ6"/>
<organism evidence="6 7">
    <name type="scientific">Paramicrosporidium saccamoebae</name>
    <dbReference type="NCBI Taxonomy" id="1246581"/>
    <lineage>
        <taxon>Eukaryota</taxon>
        <taxon>Fungi</taxon>
        <taxon>Fungi incertae sedis</taxon>
        <taxon>Cryptomycota</taxon>
        <taxon>Cryptomycota incertae sedis</taxon>
        <taxon>Paramicrosporidium</taxon>
    </lineage>
</organism>
<dbReference type="GO" id="GO:0106222">
    <property type="term" value="F:lncRNA binding"/>
    <property type="evidence" value="ECO:0007669"/>
    <property type="project" value="EnsemblFungi"/>
</dbReference>
<dbReference type="OrthoDB" id="4726at2759"/>
<name>A0A2H9TMQ6_9FUNG</name>
<dbReference type="InterPro" id="IPR000504">
    <property type="entry name" value="RRM_dom"/>
</dbReference>
<dbReference type="SMART" id="SM00360">
    <property type="entry name" value="RRM"/>
    <property type="match status" value="1"/>
</dbReference>
<accession>A0A2H9TMQ6</accession>
<dbReference type="CDD" id="cd12306">
    <property type="entry name" value="RRM_II_PABPs"/>
    <property type="match status" value="1"/>
</dbReference>
<evidence type="ECO:0000256" key="1">
    <source>
        <dbReference type="ARBA" id="ARBA00022884"/>
    </source>
</evidence>
<dbReference type="GO" id="GO:0140517">
    <property type="term" value="F:protein-RNA adaptor activity"/>
    <property type="evidence" value="ECO:0007669"/>
    <property type="project" value="EnsemblFungi"/>
</dbReference>
<proteinExistence type="predicted"/>
<keyword evidence="3" id="KW-0175">Coiled coil</keyword>
<dbReference type="GO" id="GO:0005737">
    <property type="term" value="C:cytoplasm"/>
    <property type="evidence" value="ECO:0007669"/>
    <property type="project" value="EnsemblFungi"/>
</dbReference>
<dbReference type="GO" id="GO:0140602">
    <property type="term" value="C:nucleolar peripheral inclusion body"/>
    <property type="evidence" value="ECO:0007669"/>
    <property type="project" value="EnsemblFungi"/>
</dbReference>
<reference evidence="6 7" key="1">
    <citation type="submission" date="2016-10" db="EMBL/GenBank/DDBJ databases">
        <title>The genome of Paramicrosporidium saccamoebae is the missing link in understanding Cryptomycota and Microsporidia evolution.</title>
        <authorList>
            <person name="Quandt C.A."/>
            <person name="Beaudet D."/>
            <person name="Corsaro D."/>
            <person name="Michel R."/>
            <person name="Corradi N."/>
            <person name="James T."/>
        </authorList>
    </citation>
    <scope>NUCLEOTIDE SEQUENCE [LARGE SCALE GENOMIC DNA]</scope>
    <source>
        <strain evidence="6 7">KSL3</strain>
    </source>
</reference>
<dbReference type="GO" id="GO:0008143">
    <property type="term" value="F:poly(A) binding"/>
    <property type="evidence" value="ECO:0007669"/>
    <property type="project" value="EnsemblFungi"/>
</dbReference>
<dbReference type="Pfam" id="PF00076">
    <property type="entry name" value="RRM_1"/>
    <property type="match status" value="1"/>
</dbReference>
<dbReference type="GO" id="GO:1990251">
    <property type="term" value="C:nuclear exosome focus"/>
    <property type="evidence" value="ECO:0007669"/>
    <property type="project" value="EnsemblFungi"/>
</dbReference>
<keyword evidence="1 2" id="KW-0694">RNA-binding</keyword>
<dbReference type="Proteomes" id="UP000240830">
    <property type="component" value="Unassembled WGS sequence"/>
</dbReference>
<feature type="region of interest" description="Disordered" evidence="4">
    <location>
        <begin position="122"/>
        <end position="152"/>
    </location>
</feature>
<gene>
    <name evidence="6" type="ORF">PSACC_01151</name>
</gene>
<dbReference type="InterPro" id="IPR012677">
    <property type="entry name" value="Nucleotide-bd_a/b_plait_sf"/>
</dbReference>
<dbReference type="GO" id="GO:0033620">
    <property type="term" value="C:Mei2 nuclear dot complex"/>
    <property type="evidence" value="ECO:0007669"/>
    <property type="project" value="EnsemblFungi"/>
</dbReference>
<dbReference type="PANTHER" id="PTHR23236">
    <property type="entry name" value="EUKARYOTIC TRANSLATION INITIATION FACTOR 4B/4H"/>
    <property type="match status" value="1"/>
</dbReference>
<keyword evidence="7" id="KW-1185">Reference proteome</keyword>
<sequence>MKRRVKEMEEEAAKLREMQAQVEKEMTMAGLEFGNSAETDARSVYVGNVDYAATPEELQAHFQACGTINRITILCDRWSGQPKGYAYVEFADPAHVANAMALNESLFRNRLIKVTSKRTNVPGFNARGRGRGRARGGRARGSRSRRAHFTPY</sequence>
<evidence type="ECO:0000313" key="6">
    <source>
        <dbReference type="EMBL" id="PJF19033.1"/>
    </source>
</evidence>
<dbReference type="InterPro" id="IPR035979">
    <property type="entry name" value="RBD_domain_sf"/>
</dbReference>
<feature type="compositionally biased region" description="Basic residues" evidence="4">
    <location>
        <begin position="128"/>
        <end position="152"/>
    </location>
</feature>
<dbReference type="EMBL" id="MTSL01000085">
    <property type="protein sequence ID" value="PJF19033.1"/>
    <property type="molecule type" value="Genomic_DNA"/>
</dbReference>
<dbReference type="PANTHER" id="PTHR23236:SF12">
    <property type="entry name" value="EUKARYOTIC INITIATION FACTOR 4B-RELATED"/>
    <property type="match status" value="1"/>
</dbReference>
<comment type="caution">
    <text evidence="6">The sequence shown here is derived from an EMBL/GenBank/DDBJ whole genome shotgun (WGS) entry which is preliminary data.</text>
</comment>
<evidence type="ECO:0000256" key="2">
    <source>
        <dbReference type="PROSITE-ProRule" id="PRU00176"/>
    </source>
</evidence>
<dbReference type="Gene3D" id="3.30.70.330">
    <property type="match status" value="1"/>
</dbReference>
<evidence type="ECO:0000259" key="5">
    <source>
        <dbReference type="PROSITE" id="PS50102"/>
    </source>
</evidence>
<feature type="coiled-coil region" evidence="3">
    <location>
        <begin position="1"/>
        <end position="28"/>
    </location>
</feature>
<dbReference type="GO" id="GO:0005730">
    <property type="term" value="C:nucleolus"/>
    <property type="evidence" value="ECO:0007669"/>
    <property type="project" value="EnsemblFungi"/>
</dbReference>
<dbReference type="PROSITE" id="PS50102">
    <property type="entry name" value="RRM"/>
    <property type="match status" value="1"/>
</dbReference>
<dbReference type="GO" id="GO:0033621">
    <property type="term" value="P:nuclear mRNA surveillance of meiosis-specific transcripts"/>
    <property type="evidence" value="ECO:0007669"/>
    <property type="project" value="EnsemblFungi"/>
</dbReference>
<dbReference type="GO" id="GO:0000785">
    <property type="term" value="C:chromatin"/>
    <property type="evidence" value="ECO:0007669"/>
    <property type="project" value="EnsemblFungi"/>
</dbReference>
<evidence type="ECO:0000313" key="7">
    <source>
        <dbReference type="Proteomes" id="UP000240830"/>
    </source>
</evidence>
<dbReference type="SUPFAM" id="SSF54928">
    <property type="entry name" value="RNA-binding domain, RBD"/>
    <property type="match status" value="1"/>
</dbReference>
<protein>
    <submittedName>
        <fullName evidence="6">RNA recognition motif domain-containing protein</fullName>
    </submittedName>
</protein>
<dbReference type="STRING" id="1246581.A0A2H9TMQ6"/>
<dbReference type="GO" id="GO:0071920">
    <property type="term" value="C:cleavage body"/>
    <property type="evidence" value="ECO:0007669"/>
    <property type="project" value="EnsemblFungi"/>
</dbReference>
<feature type="domain" description="RRM" evidence="5">
    <location>
        <begin position="42"/>
        <end position="119"/>
    </location>
</feature>